<dbReference type="PANTHER" id="PTHR39173:SF1">
    <property type="entry name" value="ACETYLTRANSFERASE"/>
    <property type="match status" value="1"/>
</dbReference>
<evidence type="ECO:0000313" key="3">
    <source>
        <dbReference type="Proteomes" id="UP001500016"/>
    </source>
</evidence>
<reference evidence="3" key="1">
    <citation type="journal article" date="2019" name="Int. J. Syst. Evol. Microbiol.">
        <title>The Global Catalogue of Microorganisms (GCM) 10K type strain sequencing project: providing services to taxonomists for standard genome sequencing and annotation.</title>
        <authorList>
            <consortium name="The Broad Institute Genomics Platform"/>
            <consortium name="The Broad Institute Genome Sequencing Center for Infectious Disease"/>
            <person name="Wu L."/>
            <person name="Ma J."/>
        </authorList>
    </citation>
    <scope>NUCLEOTIDE SEQUENCE [LARGE SCALE GENOMIC DNA]</scope>
    <source>
        <strain evidence="3">JCM 15478</strain>
    </source>
</reference>
<dbReference type="Proteomes" id="UP001500016">
    <property type="component" value="Unassembled WGS sequence"/>
</dbReference>
<accession>A0ABP5I2Z6</accession>
<feature type="domain" description="N-acetyltransferase" evidence="1">
    <location>
        <begin position="30"/>
        <end position="179"/>
    </location>
</feature>
<proteinExistence type="predicted"/>
<dbReference type="InterPro" id="IPR016181">
    <property type="entry name" value="Acyl_CoA_acyltransferase"/>
</dbReference>
<evidence type="ECO:0000313" key="2">
    <source>
        <dbReference type="EMBL" id="GAA2089061.1"/>
    </source>
</evidence>
<dbReference type="InterPro" id="IPR000182">
    <property type="entry name" value="GNAT_dom"/>
</dbReference>
<organism evidence="2 3">
    <name type="scientific">Streptomyces albiaxialis</name>
    <dbReference type="NCBI Taxonomy" id="329523"/>
    <lineage>
        <taxon>Bacteria</taxon>
        <taxon>Bacillati</taxon>
        <taxon>Actinomycetota</taxon>
        <taxon>Actinomycetes</taxon>
        <taxon>Kitasatosporales</taxon>
        <taxon>Streptomycetaceae</taxon>
        <taxon>Streptomyces</taxon>
    </lineage>
</organism>
<dbReference type="Gene3D" id="3.40.630.30">
    <property type="match status" value="1"/>
</dbReference>
<keyword evidence="3" id="KW-1185">Reference proteome</keyword>
<dbReference type="EMBL" id="BAAAPE010000013">
    <property type="protein sequence ID" value="GAA2089061.1"/>
    <property type="molecule type" value="Genomic_DNA"/>
</dbReference>
<comment type="caution">
    <text evidence="2">The sequence shown here is derived from an EMBL/GenBank/DDBJ whole genome shotgun (WGS) entry which is preliminary data.</text>
</comment>
<gene>
    <name evidence="2" type="ORF">GCM10009801_53130</name>
</gene>
<dbReference type="SUPFAM" id="SSF55729">
    <property type="entry name" value="Acyl-CoA N-acyltransferases (Nat)"/>
    <property type="match status" value="1"/>
</dbReference>
<dbReference type="Pfam" id="PF13302">
    <property type="entry name" value="Acetyltransf_3"/>
    <property type="match status" value="1"/>
</dbReference>
<sequence>MPDLAEPAAVFHTSFLAAMKEFADEGWSVGDTRTTVAEDLQEYAGVWETAEGFRAYLERVRAAEDERTPWHPGWVGFTTWWWADGDEYLGKLCVRHRLTTHLREQGGHIGYHVRPSARRQGHATAMLRASLPYVRELGIASALVTCDVDNTGSRRAIERCGGVLEDRRGRKLRYWIATE</sequence>
<protein>
    <submittedName>
        <fullName evidence="2">GNAT family N-acetyltransferase</fullName>
    </submittedName>
</protein>
<dbReference type="PROSITE" id="PS51186">
    <property type="entry name" value="GNAT"/>
    <property type="match status" value="1"/>
</dbReference>
<dbReference type="PANTHER" id="PTHR39173">
    <property type="entry name" value="ACETYLTRANSFERASE"/>
    <property type="match status" value="1"/>
</dbReference>
<dbReference type="RefSeq" id="WP_344531809.1">
    <property type="nucleotide sequence ID" value="NZ_BAAAPE010000013.1"/>
</dbReference>
<name>A0ABP5I2Z6_9ACTN</name>
<evidence type="ECO:0000259" key="1">
    <source>
        <dbReference type="PROSITE" id="PS51186"/>
    </source>
</evidence>